<proteinExistence type="predicted"/>
<organism evidence="2 3">
    <name type="scientific">Paracoccus amoyensis</name>
    <dbReference type="NCBI Taxonomy" id="2760093"/>
    <lineage>
        <taxon>Bacteria</taxon>
        <taxon>Pseudomonadati</taxon>
        <taxon>Pseudomonadota</taxon>
        <taxon>Alphaproteobacteria</taxon>
        <taxon>Rhodobacterales</taxon>
        <taxon>Paracoccaceae</taxon>
        <taxon>Paracoccus</taxon>
    </lineage>
</organism>
<feature type="coiled-coil region" evidence="1">
    <location>
        <begin position="17"/>
        <end position="65"/>
    </location>
</feature>
<protein>
    <submittedName>
        <fullName evidence="2">DUF465 domain-containing protein</fullName>
    </submittedName>
</protein>
<dbReference type="EMBL" id="JACOQL010000001">
    <property type="protein sequence ID" value="MBC9245437.1"/>
    <property type="molecule type" value="Genomic_DNA"/>
</dbReference>
<sequence>MNMQNTMSHEEIVRSKLTALRCEHRDLDEAIAALSAQQLTSSVALQRLKKQKLSLKDKIARLEDELTPDIIA</sequence>
<gene>
    <name evidence="2" type="ORF">H4P12_01620</name>
</gene>
<evidence type="ECO:0000313" key="2">
    <source>
        <dbReference type="EMBL" id="MBC9245437.1"/>
    </source>
</evidence>
<dbReference type="RefSeq" id="WP_187791839.1">
    <property type="nucleotide sequence ID" value="NZ_JACOQL010000001.1"/>
</dbReference>
<evidence type="ECO:0000256" key="1">
    <source>
        <dbReference type="SAM" id="Coils"/>
    </source>
</evidence>
<dbReference type="Pfam" id="PF04325">
    <property type="entry name" value="DUF465"/>
    <property type="match status" value="1"/>
</dbReference>
<keyword evidence="3" id="KW-1185">Reference proteome</keyword>
<name>A0A926J4T6_9RHOB</name>
<evidence type="ECO:0000313" key="3">
    <source>
        <dbReference type="Proteomes" id="UP000608594"/>
    </source>
</evidence>
<accession>A0A926J4T6</accession>
<comment type="caution">
    <text evidence="2">The sequence shown here is derived from an EMBL/GenBank/DDBJ whole genome shotgun (WGS) entry which is preliminary data.</text>
</comment>
<keyword evidence="1" id="KW-0175">Coiled coil</keyword>
<dbReference type="Proteomes" id="UP000608594">
    <property type="component" value="Unassembled WGS sequence"/>
</dbReference>
<dbReference type="AlphaFoldDB" id="A0A926J4T6"/>
<dbReference type="InterPro" id="IPR038444">
    <property type="entry name" value="DUF465_sf"/>
</dbReference>
<reference evidence="2" key="1">
    <citation type="submission" date="2020-08" db="EMBL/GenBank/DDBJ databases">
        <title>Paracoccus amoyensis sp. nov., isolated from the surface seawater at coast of Xiamen, Fujian.</title>
        <authorList>
            <person name="Lyu L."/>
        </authorList>
    </citation>
    <scope>NUCLEOTIDE SEQUENCE</scope>
    <source>
        <strain evidence="2">11-3</strain>
    </source>
</reference>
<dbReference type="InterPro" id="IPR007420">
    <property type="entry name" value="DUF465"/>
</dbReference>
<dbReference type="Gene3D" id="6.10.280.50">
    <property type="match status" value="1"/>
</dbReference>